<comment type="caution">
    <text evidence="1">The sequence shown here is derived from an EMBL/GenBank/DDBJ whole genome shotgun (WGS) entry which is preliminary data.</text>
</comment>
<dbReference type="AlphaFoldDB" id="A0AAN6N3F0"/>
<accession>A0AAN6N3F0</accession>
<sequence>MFLRCSRSLPLQRRLGTLLSYPLGCAAYPRGEVKCRRRCSGDFRTSLTGKWLVKEEVAEVTYSAVKITITRPTYSRL</sequence>
<name>A0AAN6N3F0_9PEZI</name>
<proteinExistence type="predicted"/>
<keyword evidence="2" id="KW-1185">Reference proteome</keyword>
<dbReference type="EMBL" id="MU853831">
    <property type="protein sequence ID" value="KAK3938349.1"/>
    <property type="molecule type" value="Genomic_DNA"/>
</dbReference>
<organism evidence="1 2">
    <name type="scientific">Diplogelasinospora grovesii</name>
    <dbReference type="NCBI Taxonomy" id="303347"/>
    <lineage>
        <taxon>Eukaryota</taxon>
        <taxon>Fungi</taxon>
        <taxon>Dikarya</taxon>
        <taxon>Ascomycota</taxon>
        <taxon>Pezizomycotina</taxon>
        <taxon>Sordariomycetes</taxon>
        <taxon>Sordariomycetidae</taxon>
        <taxon>Sordariales</taxon>
        <taxon>Diplogelasinosporaceae</taxon>
        <taxon>Diplogelasinospora</taxon>
    </lineage>
</organism>
<evidence type="ECO:0000313" key="2">
    <source>
        <dbReference type="Proteomes" id="UP001303473"/>
    </source>
</evidence>
<protein>
    <submittedName>
        <fullName evidence="1">Uncharacterized protein</fullName>
    </submittedName>
</protein>
<evidence type="ECO:0000313" key="1">
    <source>
        <dbReference type="EMBL" id="KAK3938349.1"/>
    </source>
</evidence>
<dbReference type="Proteomes" id="UP001303473">
    <property type="component" value="Unassembled WGS sequence"/>
</dbReference>
<reference evidence="2" key="1">
    <citation type="journal article" date="2023" name="Mol. Phylogenet. Evol.">
        <title>Genome-scale phylogeny and comparative genomics of the fungal order Sordariales.</title>
        <authorList>
            <person name="Hensen N."/>
            <person name="Bonometti L."/>
            <person name="Westerberg I."/>
            <person name="Brannstrom I.O."/>
            <person name="Guillou S."/>
            <person name="Cros-Aarteil S."/>
            <person name="Calhoun S."/>
            <person name="Haridas S."/>
            <person name="Kuo A."/>
            <person name="Mondo S."/>
            <person name="Pangilinan J."/>
            <person name="Riley R."/>
            <person name="LaButti K."/>
            <person name="Andreopoulos B."/>
            <person name="Lipzen A."/>
            <person name="Chen C."/>
            <person name="Yan M."/>
            <person name="Daum C."/>
            <person name="Ng V."/>
            <person name="Clum A."/>
            <person name="Steindorff A."/>
            <person name="Ohm R.A."/>
            <person name="Martin F."/>
            <person name="Silar P."/>
            <person name="Natvig D.O."/>
            <person name="Lalanne C."/>
            <person name="Gautier V."/>
            <person name="Ament-Velasquez S.L."/>
            <person name="Kruys A."/>
            <person name="Hutchinson M.I."/>
            <person name="Powell A.J."/>
            <person name="Barry K."/>
            <person name="Miller A.N."/>
            <person name="Grigoriev I.V."/>
            <person name="Debuchy R."/>
            <person name="Gladieux P."/>
            <person name="Hiltunen Thoren M."/>
            <person name="Johannesson H."/>
        </authorList>
    </citation>
    <scope>NUCLEOTIDE SEQUENCE [LARGE SCALE GENOMIC DNA]</scope>
    <source>
        <strain evidence="2">CBS 340.73</strain>
    </source>
</reference>
<gene>
    <name evidence="1" type="ORF">QBC46DRAFT_167247</name>
</gene>